<sequence>MTTGEVRKCLIEFCENTGVKYTYIANRIEVHKSTLSHFIINDRKVSRNIVDKIINYLKENNAL</sequence>
<evidence type="ECO:0008006" key="3">
    <source>
        <dbReference type="Google" id="ProtNLM"/>
    </source>
</evidence>
<comment type="caution">
    <text evidence="1">The sequence shown here is derived from an EMBL/GenBank/DDBJ whole genome shotgun (WGS) entry which is preliminary data.</text>
</comment>
<accession>A0ABN1IXY3</accession>
<name>A0ABN1IXY3_9CLOT</name>
<keyword evidence="2" id="KW-1185">Reference proteome</keyword>
<reference evidence="1 2" key="1">
    <citation type="journal article" date="2019" name="Int. J. Syst. Evol. Microbiol.">
        <title>The Global Catalogue of Microorganisms (GCM) 10K type strain sequencing project: providing services to taxonomists for standard genome sequencing and annotation.</title>
        <authorList>
            <consortium name="The Broad Institute Genomics Platform"/>
            <consortium name="The Broad Institute Genome Sequencing Center for Infectious Disease"/>
            <person name="Wu L."/>
            <person name="Ma J."/>
        </authorList>
    </citation>
    <scope>NUCLEOTIDE SEQUENCE [LARGE SCALE GENOMIC DNA]</scope>
    <source>
        <strain evidence="1 2">JCM 1405</strain>
    </source>
</reference>
<evidence type="ECO:0000313" key="2">
    <source>
        <dbReference type="Proteomes" id="UP001500339"/>
    </source>
</evidence>
<protein>
    <recommendedName>
        <fullName evidence="3">XRE family transcriptional regulator</fullName>
    </recommendedName>
</protein>
<gene>
    <name evidence="1" type="ORF">GCM10008905_16590</name>
</gene>
<evidence type="ECO:0000313" key="1">
    <source>
        <dbReference type="EMBL" id="GAA0723680.1"/>
    </source>
</evidence>
<proteinExistence type="predicted"/>
<organism evidence="1 2">
    <name type="scientific">Clostridium malenominatum</name>
    <dbReference type="NCBI Taxonomy" id="1539"/>
    <lineage>
        <taxon>Bacteria</taxon>
        <taxon>Bacillati</taxon>
        <taxon>Bacillota</taxon>
        <taxon>Clostridia</taxon>
        <taxon>Eubacteriales</taxon>
        <taxon>Clostridiaceae</taxon>
        <taxon>Clostridium</taxon>
    </lineage>
</organism>
<dbReference type="EMBL" id="BAAACF010000001">
    <property type="protein sequence ID" value="GAA0723680.1"/>
    <property type="molecule type" value="Genomic_DNA"/>
</dbReference>
<dbReference type="RefSeq" id="WP_343768719.1">
    <property type="nucleotide sequence ID" value="NZ_BAAACF010000001.1"/>
</dbReference>
<dbReference type="Proteomes" id="UP001500339">
    <property type="component" value="Unassembled WGS sequence"/>
</dbReference>